<evidence type="ECO:0000313" key="7">
    <source>
        <dbReference type="EMBL" id="CAL4157428.1"/>
    </source>
</evidence>
<dbReference type="PANTHER" id="PTHR11905">
    <property type="entry name" value="ADAM A DISINTEGRIN AND METALLOPROTEASE DOMAIN"/>
    <property type="match status" value="1"/>
</dbReference>
<dbReference type="SUPFAM" id="SSF55486">
    <property type="entry name" value="Metalloproteases ('zincins'), catalytic domain"/>
    <property type="match status" value="1"/>
</dbReference>
<keyword evidence="3" id="KW-0862">Zinc</keyword>
<dbReference type="InterPro" id="IPR001762">
    <property type="entry name" value="Disintegrin_dom"/>
</dbReference>
<evidence type="ECO:0000256" key="2">
    <source>
        <dbReference type="ARBA" id="ARBA00023157"/>
    </source>
</evidence>
<evidence type="ECO:0000256" key="3">
    <source>
        <dbReference type="PROSITE-ProRule" id="PRU00276"/>
    </source>
</evidence>
<keyword evidence="3" id="KW-0479">Metal-binding</keyword>
<organism evidence="7 8">
    <name type="scientific">Meganyctiphanes norvegica</name>
    <name type="common">Northern krill</name>
    <name type="synonym">Thysanopoda norvegica</name>
    <dbReference type="NCBI Taxonomy" id="48144"/>
    <lineage>
        <taxon>Eukaryota</taxon>
        <taxon>Metazoa</taxon>
        <taxon>Ecdysozoa</taxon>
        <taxon>Arthropoda</taxon>
        <taxon>Crustacea</taxon>
        <taxon>Multicrustacea</taxon>
        <taxon>Malacostraca</taxon>
        <taxon>Eumalacostraca</taxon>
        <taxon>Eucarida</taxon>
        <taxon>Euphausiacea</taxon>
        <taxon>Euphausiidae</taxon>
        <taxon>Meganyctiphanes</taxon>
    </lineage>
</organism>
<name>A0AAV2S139_MEGNR</name>
<dbReference type="PANTHER" id="PTHR11905:SF159">
    <property type="entry name" value="ADAM METALLOPROTEASE"/>
    <property type="match status" value="1"/>
</dbReference>
<feature type="disulfide bond" evidence="3">
    <location>
        <begin position="264"/>
        <end position="269"/>
    </location>
</feature>
<keyword evidence="1" id="KW-0378">Hydrolase</keyword>
<evidence type="ECO:0000259" key="5">
    <source>
        <dbReference type="PROSITE" id="PS50214"/>
    </source>
</evidence>
<evidence type="ECO:0000256" key="4">
    <source>
        <dbReference type="SAM" id="SignalP"/>
    </source>
</evidence>
<feature type="domain" description="Peptidase M12B" evidence="6">
    <location>
        <begin position="107"/>
        <end position="311"/>
    </location>
</feature>
<dbReference type="Pfam" id="PF00200">
    <property type="entry name" value="Disintegrin"/>
    <property type="match status" value="1"/>
</dbReference>
<dbReference type="InterPro" id="IPR024079">
    <property type="entry name" value="MetalloPept_cat_dom_sf"/>
</dbReference>
<dbReference type="GO" id="GO:0006509">
    <property type="term" value="P:membrane protein ectodomain proteolysis"/>
    <property type="evidence" value="ECO:0007669"/>
    <property type="project" value="TreeGrafter"/>
</dbReference>
<dbReference type="CDD" id="cd04269">
    <property type="entry name" value="ZnMc_adamalysin_II_like"/>
    <property type="match status" value="1"/>
</dbReference>
<feature type="binding site" evidence="3">
    <location>
        <position position="247"/>
    </location>
    <ligand>
        <name>Zn(2+)</name>
        <dbReference type="ChEBI" id="CHEBI:29105"/>
        <note>catalytic</note>
    </ligand>
</feature>
<keyword evidence="1" id="KW-0645">Protease</keyword>
<keyword evidence="1" id="KW-0482">Metalloprotease</keyword>
<sequence length="453" mass="50448">MKAAEVFLIVVIFVGSSMQKLHLDTEEWKCGVEAEQEMEDMETTNISLANKNEGSHYIEIYSIGAETIQHNVKKQYRSKRATQKKGMKQSDIDIGLQDALWTSQTTRFVELAIVVDNSMYLSYKSDEDKIIKKVQDVVDIVNAIFKDLDIVVVLQGIEIWKEEDQVEVTEFYNRTLSNFKPYREVLSERMHHDNLALFTGVNFLGLTVGFAPVSTMCAKRASVTLNMANAKRGTMAIAETLAHEMGHNLGMGHDGNENGVACKCPTKRCIMGGKGDEEDYSPEFQGWSDCSKKFLAKWFSKHQHSCLNDVPIAIMAIPHCGNGVVEMGEECDCGPAAECNTKCCNATTCTLNANATCGAGACCDLQTCSPREGGWECRKARDTCDLSEYCRGGSNTECPPDVRKMEGQPCPQGHCYQDRCGSYNRDEMCKALWGPTSNIGKDSCRKFETRFCE</sequence>
<feature type="active site" evidence="3">
    <location>
        <position position="244"/>
    </location>
</feature>
<dbReference type="Gene3D" id="3.40.390.10">
    <property type="entry name" value="Collagenase (Catalytic Domain)"/>
    <property type="match status" value="1"/>
</dbReference>
<dbReference type="FunFam" id="3.40.390.10:FF:000002">
    <property type="entry name" value="Disintegrin and metalloproteinase domain-containing protein 22"/>
    <property type="match status" value="1"/>
</dbReference>
<accession>A0AAV2S139</accession>
<dbReference type="AlphaFoldDB" id="A0AAV2S139"/>
<dbReference type="PROSITE" id="PS50214">
    <property type="entry name" value="DISINTEGRIN_2"/>
    <property type="match status" value="1"/>
</dbReference>
<dbReference type="GO" id="GO:0004222">
    <property type="term" value="F:metalloendopeptidase activity"/>
    <property type="evidence" value="ECO:0007669"/>
    <property type="project" value="InterPro"/>
</dbReference>
<feature type="chain" id="PRO_5043595602" evidence="4">
    <location>
        <begin position="20"/>
        <end position="453"/>
    </location>
</feature>
<comment type="caution">
    <text evidence="3">Lacks conserved residue(s) required for the propagation of feature annotation.</text>
</comment>
<evidence type="ECO:0000259" key="6">
    <source>
        <dbReference type="PROSITE" id="PS50215"/>
    </source>
</evidence>
<protein>
    <submittedName>
        <fullName evidence="7">Uncharacterized protein</fullName>
    </submittedName>
</protein>
<evidence type="ECO:0000313" key="8">
    <source>
        <dbReference type="Proteomes" id="UP001497623"/>
    </source>
</evidence>
<keyword evidence="8" id="KW-1185">Reference proteome</keyword>
<feature type="binding site" evidence="3">
    <location>
        <position position="253"/>
    </location>
    <ligand>
        <name>Zn(2+)</name>
        <dbReference type="ChEBI" id="CHEBI:29105"/>
        <note>catalytic</note>
    </ligand>
</feature>
<dbReference type="InterPro" id="IPR036436">
    <property type="entry name" value="Disintegrin_dom_sf"/>
</dbReference>
<feature type="domain" description="Disintegrin" evidence="5">
    <location>
        <begin position="317"/>
        <end position="406"/>
    </location>
</feature>
<keyword evidence="2 3" id="KW-1015">Disulfide bond</keyword>
<dbReference type="Gene3D" id="4.10.70.10">
    <property type="entry name" value="Disintegrin domain"/>
    <property type="match status" value="1"/>
</dbReference>
<proteinExistence type="predicted"/>
<dbReference type="SUPFAM" id="SSF57552">
    <property type="entry name" value="Blood coagulation inhibitor (disintegrin)"/>
    <property type="match status" value="1"/>
</dbReference>
<dbReference type="InterPro" id="IPR001590">
    <property type="entry name" value="Peptidase_M12B"/>
</dbReference>
<dbReference type="PROSITE" id="PS50215">
    <property type="entry name" value="ADAM_MEPRO"/>
    <property type="match status" value="1"/>
</dbReference>
<evidence type="ECO:0000256" key="1">
    <source>
        <dbReference type="ARBA" id="ARBA00023049"/>
    </source>
</evidence>
<reference evidence="7 8" key="1">
    <citation type="submission" date="2024-05" db="EMBL/GenBank/DDBJ databases">
        <authorList>
            <person name="Wallberg A."/>
        </authorList>
    </citation>
    <scope>NUCLEOTIDE SEQUENCE [LARGE SCALE GENOMIC DNA]</scope>
</reference>
<feature type="non-terminal residue" evidence="7">
    <location>
        <position position="453"/>
    </location>
</feature>
<gene>
    <name evidence="7" type="ORF">MNOR_LOCUS31895</name>
</gene>
<dbReference type="InterPro" id="IPR034027">
    <property type="entry name" value="Reprolysin_adamalysin"/>
</dbReference>
<feature type="binding site" evidence="3">
    <location>
        <position position="243"/>
    </location>
    <ligand>
        <name>Zn(2+)</name>
        <dbReference type="ChEBI" id="CHEBI:29105"/>
        <note>catalytic</note>
    </ligand>
</feature>
<dbReference type="GO" id="GO:0046872">
    <property type="term" value="F:metal ion binding"/>
    <property type="evidence" value="ECO:0007669"/>
    <property type="project" value="UniProtKB-KW"/>
</dbReference>
<dbReference type="SMART" id="SM00050">
    <property type="entry name" value="DISIN"/>
    <property type="match status" value="1"/>
</dbReference>
<feature type="signal peptide" evidence="4">
    <location>
        <begin position="1"/>
        <end position="19"/>
    </location>
</feature>
<comment type="caution">
    <text evidence="7">The sequence shown here is derived from an EMBL/GenBank/DDBJ whole genome shotgun (WGS) entry which is preliminary data.</text>
</comment>
<dbReference type="Pfam" id="PF01421">
    <property type="entry name" value="Reprolysin"/>
    <property type="match status" value="1"/>
</dbReference>
<dbReference type="EMBL" id="CAXKWB010042126">
    <property type="protein sequence ID" value="CAL4157428.1"/>
    <property type="molecule type" value="Genomic_DNA"/>
</dbReference>
<dbReference type="Proteomes" id="UP001497623">
    <property type="component" value="Unassembled WGS sequence"/>
</dbReference>
<keyword evidence="4" id="KW-0732">Signal</keyword>